<organism evidence="1 2">
    <name type="scientific">Croceitalea dokdonensis DOKDO 023</name>
    <dbReference type="NCBI Taxonomy" id="1300341"/>
    <lineage>
        <taxon>Bacteria</taxon>
        <taxon>Pseudomonadati</taxon>
        <taxon>Bacteroidota</taxon>
        <taxon>Flavobacteriia</taxon>
        <taxon>Flavobacteriales</taxon>
        <taxon>Flavobacteriaceae</taxon>
        <taxon>Croceitalea</taxon>
    </lineage>
</organism>
<dbReference type="InterPro" id="IPR008969">
    <property type="entry name" value="CarboxyPept-like_regulatory"/>
</dbReference>
<evidence type="ECO:0008006" key="3">
    <source>
        <dbReference type="Google" id="ProtNLM"/>
    </source>
</evidence>
<sequence>MYKFNIRYKIIGIVFPAALITVAMGVAQQSRLGVVLAEGDQEPVEFVSVYNEKDHSMTNADGQFAFVTQLDSIFFYAPGYQKLRTTVGELRDTVYLKRSIVNLEEVVVTNAKSILERIRDSLTENYHFLPHVETFFIRALLRRNDTIVRLQDMQGNLKRKTLIYTGDLNFEKKDYAVELLQMRQVGINKDANDVYFIFPSFYSIFSEFVRINAMGPDFEVVEKPLADTKEIRVDFASGNMDGPSNTSGHYIINASDNAILSFTVTHNIKIPKTVLQQPEYHRTVLLKSATYFKKDRVYDRYYMNYAKQVSKVCSKRKGQKEPTEFQIEIILHTTNPFADFDVKSNVNEQKDLFKLKAVYNKDFWESQNQLLLTKEMENFITTQGTGNTQFKGRTNLK</sequence>
<evidence type="ECO:0000313" key="1">
    <source>
        <dbReference type="EMBL" id="KPM30275.1"/>
    </source>
</evidence>
<dbReference type="Proteomes" id="UP000050280">
    <property type="component" value="Unassembled WGS sequence"/>
</dbReference>
<comment type="caution">
    <text evidence="1">The sequence shown here is derived from an EMBL/GenBank/DDBJ whole genome shotgun (WGS) entry which is preliminary data.</text>
</comment>
<protein>
    <recommendedName>
        <fullName evidence="3">Carboxypeptidase-like regulatory domain-containing protein</fullName>
    </recommendedName>
</protein>
<dbReference type="OrthoDB" id="1147959at2"/>
<evidence type="ECO:0000313" key="2">
    <source>
        <dbReference type="Proteomes" id="UP000050280"/>
    </source>
</evidence>
<accession>A0A0P7AXZ2</accession>
<proteinExistence type="predicted"/>
<dbReference type="SUPFAM" id="SSF49464">
    <property type="entry name" value="Carboxypeptidase regulatory domain-like"/>
    <property type="match status" value="1"/>
</dbReference>
<dbReference type="RefSeq" id="WP_054560520.1">
    <property type="nucleotide sequence ID" value="NZ_LDJX01000011.1"/>
</dbReference>
<name>A0A0P7AXZ2_9FLAO</name>
<dbReference type="AlphaFoldDB" id="A0A0P7AXZ2"/>
<dbReference type="STRING" id="1300341.I595_3571"/>
<keyword evidence="2" id="KW-1185">Reference proteome</keyword>
<gene>
    <name evidence="1" type="ORF">I595_3571</name>
</gene>
<reference evidence="1 2" key="1">
    <citation type="submission" date="2015-09" db="EMBL/GenBank/DDBJ databases">
        <title>Genome sequence of the marine flavobacterium Croceitalea dokdonensis DOKDO 023 that contains proton- and sodium-pumping rhodopsins.</title>
        <authorList>
            <person name="Kwon S.-K."/>
            <person name="Lee H.K."/>
            <person name="Kwak M.-J."/>
            <person name="Kim J.F."/>
        </authorList>
    </citation>
    <scope>NUCLEOTIDE SEQUENCE [LARGE SCALE GENOMIC DNA]</scope>
    <source>
        <strain evidence="1 2">DOKDO 023</strain>
    </source>
</reference>
<dbReference type="EMBL" id="LDJX01000011">
    <property type="protein sequence ID" value="KPM30275.1"/>
    <property type="molecule type" value="Genomic_DNA"/>
</dbReference>